<dbReference type="AlphaFoldDB" id="A0A368YA74"/>
<accession>A0A368YA74</accession>
<dbReference type="RefSeq" id="WP_114351111.1">
    <property type="nucleotide sequence ID" value="NZ_QPJJ01000001.1"/>
</dbReference>
<evidence type="ECO:0008006" key="4">
    <source>
        <dbReference type="Google" id="ProtNLM"/>
    </source>
</evidence>
<organism evidence="2 3">
    <name type="scientific">Saliterribacillus persicus</name>
    <dbReference type="NCBI Taxonomy" id="930114"/>
    <lineage>
        <taxon>Bacteria</taxon>
        <taxon>Bacillati</taxon>
        <taxon>Bacillota</taxon>
        <taxon>Bacilli</taxon>
        <taxon>Bacillales</taxon>
        <taxon>Bacillaceae</taxon>
        <taxon>Saliterribacillus</taxon>
    </lineage>
</organism>
<keyword evidence="3" id="KW-1185">Reference proteome</keyword>
<evidence type="ECO:0000313" key="3">
    <source>
        <dbReference type="Proteomes" id="UP000252585"/>
    </source>
</evidence>
<protein>
    <recommendedName>
        <fullName evidence="4">EamA-like transporter family protein</fullName>
    </recommendedName>
</protein>
<keyword evidence="1" id="KW-0472">Membrane</keyword>
<reference evidence="2 3" key="1">
    <citation type="submission" date="2018-07" db="EMBL/GenBank/DDBJ databases">
        <title>Genomic Encyclopedia of Type Strains, Phase IV (KMG-IV): sequencing the most valuable type-strain genomes for metagenomic binning, comparative biology and taxonomic classification.</title>
        <authorList>
            <person name="Goeker M."/>
        </authorList>
    </citation>
    <scope>NUCLEOTIDE SEQUENCE [LARGE SCALE GENOMIC DNA]</scope>
    <source>
        <strain evidence="2 3">DSM 27696</strain>
    </source>
</reference>
<dbReference type="Proteomes" id="UP000252585">
    <property type="component" value="Unassembled WGS sequence"/>
</dbReference>
<keyword evidence="1" id="KW-1133">Transmembrane helix</keyword>
<proteinExistence type="predicted"/>
<feature type="transmembrane region" description="Helical" evidence="1">
    <location>
        <begin position="63"/>
        <end position="80"/>
    </location>
</feature>
<name>A0A368YA74_9BACI</name>
<dbReference type="OrthoDB" id="2941030at2"/>
<comment type="caution">
    <text evidence="2">The sequence shown here is derived from an EMBL/GenBank/DDBJ whole genome shotgun (WGS) entry which is preliminary data.</text>
</comment>
<feature type="transmembrane region" description="Helical" evidence="1">
    <location>
        <begin position="32"/>
        <end position="51"/>
    </location>
</feature>
<dbReference type="EMBL" id="QPJJ01000001">
    <property type="protein sequence ID" value="RCW77161.1"/>
    <property type="molecule type" value="Genomic_DNA"/>
</dbReference>
<gene>
    <name evidence="2" type="ORF">DFR57_10128</name>
</gene>
<evidence type="ECO:0000256" key="1">
    <source>
        <dbReference type="SAM" id="Phobius"/>
    </source>
</evidence>
<evidence type="ECO:0000313" key="2">
    <source>
        <dbReference type="EMBL" id="RCW77161.1"/>
    </source>
</evidence>
<keyword evidence="1" id="KW-0812">Transmembrane</keyword>
<sequence>MMWNLRIPVIIFLSGAVSGIYQVNPDLFILEGYWFRSLQFIFSIVTPYLIMEKTGVNKLDVHFSLGLLIILSGILIDILLV</sequence>